<dbReference type="AlphaFoldDB" id="A0A2G5UNS0"/>
<evidence type="ECO:0000256" key="2">
    <source>
        <dbReference type="SAM" id="Phobius"/>
    </source>
</evidence>
<reference evidence="6" key="1">
    <citation type="submission" date="2017-10" db="EMBL/GenBank/DDBJ databases">
        <title>Rapid genome shrinkage in a self-fertile nematode reveals novel sperm competition proteins.</title>
        <authorList>
            <person name="Yin D."/>
            <person name="Schwarz E.M."/>
            <person name="Thomas C.G."/>
            <person name="Felde R.L."/>
            <person name="Korf I.F."/>
            <person name="Cutter A.D."/>
            <person name="Schartner C.M."/>
            <person name="Ralston E.J."/>
            <person name="Meyer B.J."/>
            <person name="Haag E.S."/>
        </authorList>
    </citation>
    <scope>NUCLEOTIDE SEQUENCE [LARGE SCALE GENOMIC DNA]</scope>
    <source>
        <strain evidence="6">JU1422</strain>
    </source>
</reference>
<gene>
    <name evidence="5" type="primary">Cnig_chr_III.g8708</name>
    <name evidence="5" type="ORF">B9Z55_008708</name>
</gene>
<feature type="domain" description="Domain of unknown function WSN" evidence="4">
    <location>
        <begin position="57"/>
        <end position="125"/>
    </location>
</feature>
<feature type="compositionally biased region" description="Basic and acidic residues" evidence="1">
    <location>
        <begin position="837"/>
        <end position="854"/>
    </location>
</feature>
<evidence type="ECO:0000256" key="3">
    <source>
        <dbReference type="SAM" id="SignalP"/>
    </source>
</evidence>
<keyword evidence="6" id="KW-1185">Reference proteome</keyword>
<dbReference type="SMART" id="SM00453">
    <property type="entry name" value="WSN"/>
    <property type="match status" value="1"/>
</dbReference>
<feature type="signal peptide" evidence="3">
    <location>
        <begin position="1"/>
        <end position="20"/>
    </location>
</feature>
<accession>A0A2G5UNS0</accession>
<dbReference type="PANTHER" id="PTHR31227:SF1">
    <property type="entry name" value="DOMAIN OF UNKNOWN FUNCTION WSN DOMAIN-CONTAINING PROTEIN"/>
    <property type="match status" value="1"/>
</dbReference>
<feature type="region of interest" description="Disordered" evidence="1">
    <location>
        <begin position="874"/>
        <end position="928"/>
    </location>
</feature>
<name>A0A2G5UNS0_9PELO</name>
<keyword evidence="3" id="KW-0732">Signal</keyword>
<evidence type="ECO:0000256" key="1">
    <source>
        <dbReference type="SAM" id="MobiDB-lite"/>
    </source>
</evidence>
<keyword evidence="2" id="KW-0812">Transmembrane</keyword>
<dbReference type="STRING" id="1611254.A0A2G5UNS0"/>
<evidence type="ECO:0000313" key="6">
    <source>
        <dbReference type="Proteomes" id="UP000230233"/>
    </source>
</evidence>
<feature type="transmembrane region" description="Helical" evidence="2">
    <location>
        <begin position="765"/>
        <end position="786"/>
    </location>
</feature>
<feature type="compositionally biased region" description="Polar residues" evidence="1">
    <location>
        <begin position="885"/>
        <end position="913"/>
    </location>
</feature>
<keyword evidence="2" id="KW-1133">Transmembrane helix</keyword>
<keyword evidence="2" id="KW-0472">Membrane</keyword>
<evidence type="ECO:0000313" key="5">
    <source>
        <dbReference type="EMBL" id="PIC41207.1"/>
    </source>
</evidence>
<dbReference type="EMBL" id="PDUG01000003">
    <property type="protein sequence ID" value="PIC41207.1"/>
    <property type="molecule type" value="Genomic_DNA"/>
</dbReference>
<evidence type="ECO:0000259" key="4">
    <source>
        <dbReference type="SMART" id="SM00453"/>
    </source>
</evidence>
<organism evidence="5 6">
    <name type="scientific">Caenorhabditis nigoni</name>
    <dbReference type="NCBI Taxonomy" id="1611254"/>
    <lineage>
        <taxon>Eukaryota</taxon>
        <taxon>Metazoa</taxon>
        <taxon>Ecdysozoa</taxon>
        <taxon>Nematoda</taxon>
        <taxon>Chromadorea</taxon>
        <taxon>Rhabditida</taxon>
        <taxon>Rhabditina</taxon>
        <taxon>Rhabditomorpha</taxon>
        <taxon>Rhabditoidea</taxon>
        <taxon>Rhabditidae</taxon>
        <taxon>Peloderinae</taxon>
        <taxon>Caenorhabditis</taxon>
    </lineage>
</organism>
<dbReference type="Proteomes" id="UP000230233">
    <property type="component" value="Chromosome III"/>
</dbReference>
<comment type="caution">
    <text evidence="5">The sequence shown here is derived from an EMBL/GenBank/DDBJ whole genome shotgun (WGS) entry which is preliminary data.</text>
</comment>
<feature type="chain" id="PRO_5013942494" description="Domain of unknown function WSN domain-containing protein" evidence="3">
    <location>
        <begin position="21"/>
        <end position="928"/>
    </location>
</feature>
<proteinExistence type="predicted"/>
<feature type="region of interest" description="Disordered" evidence="1">
    <location>
        <begin position="837"/>
        <end position="859"/>
    </location>
</feature>
<dbReference type="OrthoDB" id="5876120at2759"/>
<dbReference type="PANTHER" id="PTHR31227">
    <property type="entry name" value="PROTEIN CBG15697"/>
    <property type="match status" value="1"/>
</dbReference>
<protein>
    <recommendedName>
        <fullName evidence="4">Domain of unknown function WSN domain-containing protein</fullName>
    </recommendedName>
</protein>
<dbReference type="Pfam" id="PF02206">
    <property type="entry name" value="WSN"/>
    <property type="match status" value="1"/>
</dbReference>
<dbReference type="InterPro" id="IPR003125">
    <property type="entry name" value="WSN"/>
</dbReference>
<sequence>MMNGFSSVIVVLNFISISYSTNFDLKSINANKTENQFLDNPATPLDLSFVRNSIGNSPTPEVIENLARLARIVTAITIPIGLSDGSIPEDNLIAEFFNIEPEDVRNMEKFNKQYSELLFIKIKDIKLSNKVNDVMEALVQMFDLRELWKTIDLSNLPNSADYADLESLRSIDVSVIEYLKIADIQNLSRKDSLSDSEVKTLKSSITDLAKAVESLYVNPIKQMETLAKLKPLLSLGKVLDFYTIHGKLNYNQMMPKDKEFLKADFEALKKLKEITLPPSLDVVSRFVSSRFMHHQTNKTYTAGFVNGFKDVDTLKTDRSDAWIQDVVKYDLSTLKEFDRLGIEVVELDGHWRSVSTYSTYKSLKLVSDLCKLIARGSPSHDEIVEVMHGVSLCSTAPIDIPLNEKINKIAGNARLLYKKVSAIHRMQQSMTVVKSQLLDRLSTSASKADLKEMEKLMVKLETDARIVKEGRSFYAYDMYTSDSDKIIDFKEEKPYHIGTFNCIRDLVIEFEKVAAAARTSVIIDQIQKNQTIMDDVKNTYEASSNTVKTLELIKLVFRNIKTYVDPKLTNLTDLQNVSKPFGEAVAALVLSDVVSRRSLDFEEFVNKGFLLENQVDADNGDKFKEEFRAEWGDFQTTAQDINSMFVGITSWIETIKGPNVSLSLEEAGLLYENLTNFVDVDLMTHHRLNAIDRAENEQSTPVDKKLLGELRKALIDLSRLDLKFARFQNSTIQMPETLDLLLDILYVEGIESFTARWRPLKVLDLTFLFGFLIMFYLSLWSVPFSYRNMKKSYKRDIQRRSEKKLDGEEPEDNDFSEFEYDLEEIMVFYDEEMPESVHEDHEQITVRERAKEPEPLEDEAKDFSPDLLELYALYGHDKDAEEPSEPSSTDEYFGTSSREPHSQSWFHLISQDSLGPPPSIISTYSLHD</sequence>